<sequence length="105" mass="11574">MAATAIMVENAEDVPGETKPSFVKIFGDVKPPKVEAKLIIDGASVHVEASKYVCGSGVLPLQAHEVDTARFFQTTLSRKIEMKCLSGRVIKQIRRDLQLLYKDQA</sequence>
<evidence type="ECO:0000313" key="2">
    <source>
        <dbReference type="EnsemblPlants" id="KEH33960"/>
    </source>
</evidence>
<dbReference type="AlphaFoldDB" id="A0A072V737"/>
<dbReference type="HOGENOM" id="CLU_2323944_0_0_1"/>
<dbReference type="EnsemblPlants" id="KEH33960">
    <property type="protein sequence ID" value="KEH33960"/>
    <property type="gene ID" value="MTR_3g455770"/>
</dbReference>
<protein>
    <submittedName>
        <fullName evidence="1 2">Uncharacterized protein</fullName>
    </submittedName>
</protein>
<accession>A0A072V737</accession>
<dbReference type="Proteomes" id="UP000002051">
    <property type="component" value="Chromosome 3"/>
</dbReference>
<name>A0A072V737_MEDTR</name>
<reference evidence="1 3" key="1">
    <citation type="journal article" date="2011" name="Nature">
        <title>The Medicago genome provides insight into the evolution of rhizobial symbioses.</title>
        <authorList>
            <person name="Young N.D."/>
            <person name="Debelle F."/>
            <person name="Oldroyd G.E."/>
            <person name="Geurts R."/>
            <person name="Cannon S.B."/>
            <person name="Udvardi M.K."/>
            <person name="Benedito V.A."/>
            <person name="Mayer K.F."/>
            <person name="Gouzy J."/>
            <person name="Schoof H."/>
            <person name="Van de Peer Y."/>
            <person name="Proost S."/>
            <person name="Cook D.R."/>
            <person name="Meyers B.C."/>
            <person name="Spannagl M."/>
            <person name="Cheung F."/>
            <person name="De Mita S."/>
            <person name="Krishnakumar V."/>
            <person name="Gundlach H."/>
            <person name="Zhou S."/>
            <person name="Mudge J."/>
            <person name="Bharti A.K."/>
            <person name="Murray J.D."/>
            <person name="Naoumkina M.A."/>
            <person name="Rosen B."/>
            <person name="Silverstein K.A."/>
            <person name="Tang H."/>
            <person name="Rombauts S."/>
            <person name="Zhao P.X."/>
            <person name="Zhou P."/>
            <person name="Barbe V."/>
            <person name="Bardou P."/>
            <person name="Bechner M."/>
            <person name="Bellec A."/>
            <person name="Berger A."/>
            <person name="Berges H."/>
            <person name="Bidwell S."/>
            <person name="Bisseling T."/>
            <person name="Choisne N."/>
            <person name="Couloux A."/>
            <person name="Denny R."/>
            <person name="Deshpande S."/>
            <person name="Dai X."/>
            <person name="Doyle J.J."/>
            <person name="Dudez A.M."/>
            <person name="Farmer A.D."/>
            <person name="Fouteau S."/>
            <person name="Franken C."/>
            <person name="Gibelin C."/>
            <person name="Gish J."/>
            <person name="Goldstein S."/>
            <person name="Gonzalez A.J."/>
            <person name="Green P.J."/>
            <person name="Hallab A."/>
            <person name="Hartog M."/>
            <person name="Hua A."/>
            <person name="Humphray S.J."/>
            <person name="Jeong D.H."/>
            <person name="Jing Y."/>
            <person name="Jocker A."/>
            <person name="Kenton S.M."/>
            <person name="Kim D.J."/>
            <person name="Klee K."/>
            <person name="Lai H."/>
            <person name="Lang C."/>
            <person name="Lin S."/>
            <person name="Macmil S.L."/>
            <person name="Magdelenat G."/>
            <person name="Matthews L."/>
            <person name="McCorrison J."/>
            <person name="Monaghan E.L."/>
            <person name="Mun J.H."/>
            <person name="Najar F.Z."/>
            <person name="Nicholson C."/>
            <person name="Noirot C."/>
            <person name="O'Bleness M."/>
            <person name="Paule C.R."/>
            <person name="Poulain J."/>
            <person name="Prion F."/>
            <person name="Qin B."/>
            <person name="Qu C."/>
            <person name="Retzel E.F."/>
            <person name="Riddle C."/>
            <person name="Sallet E."/>
            <person name="Samain S."/>
            <person name="Samson N."/>
            <person name="Sanders I."/>
            <person name="Saurat O."/>
            <person name="Scarpelli C."/>
            <person name="Schiex T."/>
            <person name="Segurens B."/>
            <person name="Severin A.J."/>
            <person name="Sherrier D.J."/>
            <person name="Shi R."/>
            <person name="Sims S."/>
            <person name="Singer S.R."/>
            <person name="Sinharoy S."/>
            <person name="Sterck L."/>
            <person name="Viollet A."/>
            <person name="Wang B.B."/>
            <person name="Wang K."/>
            <person name="Wang M."/>
            <person name="Wang X."/>
            <person name="Warfsmann J."/>
            <person name="Weissenbach J."/>
            <person name="White D.D."/>
            <person name="White J.D."/>
            <person name="Wiley G.B."/>
            <person name="Wincker P."/>
            <person name="Xing Y."/>
            <person name="Yang L."/>
            <person name="Yao Z."/>
            <person name="Ying F."/>
            <person name="Zhai J."/>
            <person name="Zhou L."/>
            <person name="Zuber A."/>
            <person name="Denarie J."/>
            <person name="Dixon R.A."/>
            <person name="May G.D."/>
            <person name="Schwartz D.C."/>
            <person name="Rogers J."/>
            <person name="Quetier F."/>
            <person name="Town C.D."/>
            <person name="Roe B.A."/>
        </authorList>
    </citation>
    <scope>NUCLEOTIDE SEQUENCE [LARGE SCALE GENOMIC DNA]</scope>
    <source>
        <strain evidence="1">A17</strain>
        <strain evidence="2 3">cv. Jemalong A17</strain>
    </source>
</reference>
<proteinExistence type="predicted"/>
<evidence type="ECO:0000313" key="3">
    <source>
        <dbReference type="Proteomes" id="UP000002051"/>
    </source>
</evidence>
<gene>
    <name evidence="1" type="ordered locus">MTR_3g455770</name>
</gene>
<evidence type="ECO:0000313" key="1">
    <source>
        <dbReference type="EMBL" id="KEH33960.1"/>
    </source>
</evidence>
<keyword evidence="3" id="KW-1185">Reference proteome</keyword>
<dbReference type="EMBL" id="CM001219">
    <property type="protein sequence ID" value="KEH33960.1"/>
    <property type="molecule type" value="Genomic_DNA"/>
</dbReference>
<reference evidence="1 3" key="2">
    <citation type="journal article" date="2014" name="BMC Genomics">
        <title>An improved genome release (version Mt4.0) for the model legume Medicago truncatula.</title>
        <authorList>
            <person name="Tang H."/>
            <person name="Krishnakumar V."/>
            <person name="Bidwell S."/>
            <person name="Rosen B."/>
            <person name="Chan A."/>
            <person name="Zhou S."/>
            <person name="Gentzbittel L."/>
            <person name="Childs K.L."/>
            <person name="Yandell M."/>
            <person name="Gundlach H."/>
            <person name="Mayer K.F."/>
            <person name="Schwartz D.C."/>
            <person name="Town C.D."/>
        </authorList>
    </citation>
    <scope>GENOME REANNOTATION</scope>
    <source>
        <strain evidence="1">A17</strain>
        <strain evidence="2 3">cv. Jemalong A17</strain>
    </source>
</reference>
<organism evidence="1 3">
    <name type="scientific">Medicago truncatula</name>
    <name type="common">Barrel medic</name>
    <name type="synonym">Medicago tribuloides</name>
    <dbReference type="NCBI Taxonomy" id="3880"/>
    <lineage>
        <taxon>Eukaryota</taxon>
        <taxon>Viridiplantae</taxon>
        <taxon>Streptophyta</taxon>
        <taxon>Embryophyta</taxon>
        <taxon>Tracheophyta</taxon>
        <taxon>Spermatophyta</taxon>
        <taxon>Magnoliopsida</taxon>
        <taxon>eudicotyledons</taxon>
        <taxon>Gunneridae</taxon>
        <taxon>Pentapetalae</taxon>
        <taxon>rosids</taxon>
        <taxon>fabids</taxon>
        <taxon>Fabales</taxon>
        <taxon>Fabaceae</taxon>
        <taxon>Papilionoideae</taxon>
        <taxon>50 kb inversion clade</taxon>
        <taxon>NPAAA clade</taxon>
        <taxon>Hologalegina</taxon>
        <taxon>IRL clade</taxon>
        <taxon>Trifolieae</taxon>
        <taxon>Medicago</taxon>
    </lineage>
</organism>
<reference evidence="2" key="3">
    <citation type="submission" date="2015-04" db="UniProtKB">
        <authorList>
            <consortium name="EnsemblPlants"/>
        </authorList>
    </citation>
    <scope>IDENTIFICATION</scope>
    <source>
        <strain evidence="2">cv. Jemalong A17</strain>
    </source>
</reference>